<evidence type="ECO:0000313" key="4">
    <source>
        <dbReference type="EMBL" id="CAE8681356.1"/>
    </source>
</evidence>
<gene>
    <name evidence="3" type="ORF">PGLA1383_LOCUS4971</name>
    <name evidence="4" type="ORF">PGLA2088_LOCUS22395</name>
</gene>
<feature type="transmembrane region" description="Helical" evidence="2">
    <location>
        <begin position="187"/>
        <end position="206"/>
    </location>
</feature>
<keyword evidence="5" id="KW-1185">Reference proteome</keyword>
<evidence type="ECO:0000313" key="5">
    <source>
        <dbReference type="Proteomes" id="UP000654075"/>
    </source>
</evidence>
<dbReference type="Proteomes" id="UP000626109">
    <property type="component" value="Unassembled WGS sequence"/>
</dbReference>
<sequence length="481" mass="52543">MQPALAHLGPLLFHNSRMASLAPESRIDPEDGKARTYAQLLALTKDAHTVDQIKEYWETKCKPLPAGAGDPFKTESSLLPRVKNLPSPPSETTGTPPLPPAQVLLSQNPFLLNVHHDDRTVFLQKDPFMTHQMHQKQGQEMEVVGVGARQAEEATVDLREKLKHWSESLLALMGSGDPDKQQRTRTILVALPVLMFVWELVLFSLVQHVSSNACYLLSVILLVMSGTGPVMWFLGKRWGPVSLLSLGVLCLLAISLGSFLGKVGWELFWRQFFWMQTGSQIIMTSASTPAGSRSDAAILGFHDDSGMNENSVDPERSAGFKDGHIFCVAPILNSAIAGSSQVLVNYWAIGIDCCEPSGAFTCDDSREIAGGYGVVMLNGGLPCPSCNREKFQAAVHKAEAKHAVVSSTDALFVKYVSNPGRTKLMSGACAMIYLLLSMLIGGAIVAGLGFLFWYYGFGKRSPTGVPYAEDNPEERDKIRFE</sequence>
<name>A0A813DKQ1_POLGL</name>
<feature type="transmembrane region" description="Helical" evidence="2">
    <location>
        <begin position="431"/>
        <end position="455"/>
    </location>
</feature>
<proteinExistence type="predicted"/>
<reference evidence="3" key="1">
    <citation type="submission" date="2021-02" db="EMBL/GenBank/DDBJ databases">
        <authorList>
            <person name="Dougan E. K."/>
            <person name="Rhodes N."/>
            <person name="Thang M."/>
            <person name="Chan C."/>
        </authorList>
    </citation>
    <scope>NUCLEOTIDE SEQUENCE</scope>
</reference>
<evidence type="ECO:0000256" key="1">
    <source>
        <dbReference type="SAM" id="MobiDB-lite"/>
    </source>
</evidence>
<keyword evidence="2" id="KW-1133">Transmembrane helix</keyword>
<dbReference type="EMBL" id="CAJNNW010025947">
    <property type="protein sequence ID" value="CAE8681356.1"/>
    <property type="molecule type" value="Genomic_DNA"/>
</dbReference>
<dbReference type="Proteomes" id="UP000654075">
    <property type="component" value="Unassembled WGS sequence"/>
</dbReference>
<dbReference type="EMBL" id="CAJNNV010001905">
    <property type="protein sequence ID" value="CAE8586075.1"/>
    <property type="molecule type" value="Genomic_DNA"/>
</dbReference>
<feature type="transmembrane region" description="Helical" evidence="2">
    <location>
        <begin position="241"/>
        <end position="261"/>
    </location>
</feature>
<accession>A0A813DKQ1</accession>
<feature type="transmembrane region" description="Helical" evidence="2">
    <location>
        <begin position="213"/>
        <end position="235"/>
    </location>
</feature>
<keyword evidence="2" id="KW-0472">Membrane</keyword>
<dbReference type="AlphaFoldDB" id="A0A813DKQ1"/>
<dbReference type="OrthoDB" id="406999at2759"/>
<keyword evidence="2" id="KW-0812">Transmembrane</keyword>
<feature type="region of interest" description="Disordered" evidence="1">
    <location>
        <begin position="64"/>
        <end position="99"/>
    </location>
</feature>
<protein>
    <submittedName>
        <fullName evidence="3">Uncharacterized protein</fullName>
    </submittedName>
</protein>
<evidence type="ECO:0000256" key="2">
    <source>
        <dbReference type="SAM" id="Phobius"/>
    </source>
</evidence>
<comment type="caution">
    <text evidence="3">The sequence shown here is derived from an EMBL/GenBank/DDBJ whole genome shotgun (WGS) entry which is preliminary data.</text>
</comment>
<evidence type="ECO:0000313" key="3">
    <source>
        <dbReference type="EMBL" id="CAE8586075.1"/>
    </source>
</evidence>
<organism evidence="3 5">
    <name type="scientific">Polarella glacialis</name>
    <name type="common">Dinoflagellate</name>
    <dbReference type="NCBI Taxonomy" id="89957"/>
    <lineage>
        <taxon>Eukaryota</taxon>
        <taxon>Sar</taxon>
        <taxon>Alveolata</taxon>
        <taxon>Dinophyceae</taxon>
        <taxon>Suessiales</taxon>
        <taxon>Suessiaceae</taxon>
        <taxon>Polarella</taxon>
    </lineage>
</organism>